<protein>
    <submittedName>
        <fullName evidence="1">Uncharacterized protein</fullName>
    </submittedName>
</protein>
<evidence type="ECO:0000313" key="2">
    <source>
        <dbReference type="Proteomes" id="UP001057402"/>
    </source>
</evidence>
<dbReference type="Proteomes" id="UP001057402">
    <property type="component" value="Chromosome 7"/>
</dbReference>
<proteinExistence type="predicted"/>
<evidence type="ECO:0000313" key="1">
    <source>
        <dbReference type="EMBL" id="KAI4343183.1"/>
    </source>
</evidence>
<comment type="caution">
    <text evidence="1">The sequence shown here is derived from an EMBL/GenBank/DDBJ whole genome shotgun (WGS) entry which is preliminary data.</text>
</comment>
<organism evidence="1 2">
    <name type="scientific">Melastoma candidum</name>
    <dbReference type="NCBI Taxonomy" id="119954"/>
    <lineage>
        <taxon>Eukaryota</taxon>
        <taxon>Viridiplantae</taxon>
        <taxon>Streptophyta</taxon>
        <taxon>Embryophyta</taxon>
        <taxon>Tracheophyta</taxon>
        <taxon>Spermatophyta</taxon>
        <taxon>Magnoliopsida</taxon>
        <taxon>eudicotyledons</taxon>
        <taxon>Gunneridae</taxon>
        <taxon>Pentapetalae</taxon>
        <taxon>rosids</taxon>
        <taxon>malvids</taxon>
        <taxon>Myrtales</taxon>
        <taxon>Melastomataceae</taxon>
        <taxon>Melastomatoideae</taxon>
        <taxon>Melastomateae</taxon>
        <taxon>Melastoma</taxon>
    </lineage>
</organism>
<dbReference type="EMBL" id="CM042886">
    <property type="protein sequence ID" value="KAI4343183.1"/>
    <property type="molecule type" value="Genomic_DNA"/>
</dbReference>
<reference evidence="2" key="1">
    <citation type="journal article" date="2023" name="Front. Plant Sci.">
        <title>Chromosomal-level genome assembly of Melastoma candidum provides insights into trichome evolution.</title>
        <authorList>
            <person name="Zhong Y."/>
            <person name="Wu W."/>
            <person name="Sun C."/>
            <person name="Zou P."/>
            <person name="Liu Y."/>
            <person name="Dai S."/>
            <person name="Zhou R."/>
        </authorList>
    </citation>
    <scope>NUCLEOTIDE SEQUENCE [LARGE SCALE GENOMIC DNA]</scope>
</reference>
<accession>A0ACB9P2G2</accession>
<sequence>MGIKKEPGYSRIKLDNEVHRFVAGDSSHSHSVHLDKYLDKLASRMKTQGYVPDTSCVLHHVSEDEKESLLHGHKSRQIILRDVRRFHHFREGKCSCGDYW</sequence>
<name>A0ACB9P2G2_9MYRT</name>
<gene>
    <name evidence="1" type="ORF">MLD38_027716</name>
</gene>
<keyword evidence="2" id="KW-1185">Reference proteome</keyword>